<evidence type="ECO:0000313" key="3">
    <source>
        <dbReference type="RefSeq" id="XP_014673247.1"/>
    </source>
</evidence>
<evidence type="ECO:0000313" key="2">
    <source>
        <dbReference type="Proteomes" id="UP000695022"/>
    </source>
</evidence>
<reference evidence="3" key="1">
    <citation type="submission" date="2025-08" db="UniProtKB">
        <authorList>
            <consortium name="RefSeq"/>
        </authorList>
    </citation>
    <scope>IDENTIFICATION</scope>
</reference>
<name>A0ABM1EM26_PRICU</name>
<keyword evidence="2" id="KW-1185">Reference proteome</keyword>
<dbReference type="RefSeq" id="XP_014673247.1">
    <property type="nucleotide sequence ID" value="XM_014817761.1"/>
</dbReference>
<feature type="non-terminal residue" evidence="3">
    <location>
        <position position="220"/>
    </location>
</feature>
<protein>
    <submittedName>
        <fullName evidence="3">Transcription factor AP-2-beta-like</fullName>
    </submittedName>
</protein>
<accession>A0ABM1EM26</accession>
<gene>
    <name evidence="3" type="primary">LOC106813584</name>
</gene>
<sequence length="220" mass="24550">MTQALEGACWRNDSFNTGFSKHQTLGIPEKLRKVYRDKLGKRNMKQFCSHRRLLRCAIYERGRELVGHNVSSLGQLSGGTSLGTAVSTSSFSSAPRLSHTPSNDFQPPYFPPPAGHALPQQPIDIYQPHPINAESYGFGSLHPAQQHYSGLQQTTRGFSSRDDDAPLFRSVPTLSGNPYDTRHPYDVRRPDILMQTGTMSIPTRTSDMHSSNMPAFEETE</sequence>
<feature type="region of interest" description="Disordered" evidence="1">
    <location>
        <begin position="201"/>
        <end position="220"/>
    </location>
</feature>
<evidence type="ECO:0000256" key="1">
    <source>
        <dbReference type="SAM" id="MobiDB-lite"/>
    </source>
</evidence>
<organism evidence="2 3">
    <name type="scientific">Priapulus caudatus</name>
    <name type="common">Priapulid worm</name>
    <dbReference type="NCBI Taxonomy" id="37621"/>
    <lineage>
        <taxon>Eukaryota</taxon>
        <taxon>Metazoa</taxon>
        <taxon>Ecdysozoa</taxon>
        <taxon>Scalidophora</taxon>
        <taxon>Priapulida</taxon>
        <taxon>Priapulimorpha</taxon>
        <taxon>Priapulimorphida</taxon>
        <taxon>Priapulidae</taxon>
        <taxon>Priapulus</taxon>
    </lineage>
</organism>
<proteinExistence type="predicted"/>
<feature type="compositionally biased region" description="Polar residues" evidence="1">
    <location>
        <begin position="201"/>
        <end position="213"/>
    </location>
</feature>
<dbReference type="Proteomes" id="UP000695022">
    <property type="component" value="Unplaced"/>
</dbReference>
<dbReference type="GeneID" id="106813584"/>